<gene>
    <name evidence="3" type="ORF">F7P68_0011675</name>
    <name evidence="2" type="ORF">SN16_10265</name>
</gene>
<evidence type="ECO:0000313" key="4">
    <source>
        <dbReference type="Proteomes" id="UP000031546"/>
    </source>
</evidence>
<dbReference type="GeneID" id="77845939"/>
<reference evidence="2 4" key="1">
    <citation type="submission" date="2015-01" db="EMBL/GenBank/DDBJ databases">
        <title>Genome sequences of high lactate-tolerant strain Salinicoccus roseus W12 with industrial interest.</title>
        <authorList>
            <person name="Wang H."/>
            <person name="Yu B."/>
        </authorList>
    </citation>
    <scope>NUCLEOTIDE SEQUENCE [LARGE SCALE GENOMIC DNA]</scope>
    <source>
        <strain evidence="2 4">W12</strain>
    </source>
</reference>
<dbReference type="RefSeq" id="WP_040106542.1">
    <property type="nucleotide sequence ID" value="NZ_JABEVU030000001.1"/>
</dbReference>
<feature type="region of interest" description="Disordered" evidence="1">
    <location>
        <begin position="132"/>
        <end position="161"/>
    </location>
</feature>
<dbReference type="AlphaFoldDB" id="A0A0C2HK08"/>
<dbReference type="EMBL" id="JXII01000009">
    <property type="protein sequence ID" value="KIH69901.1"/>
    <property type="molecule type" value="Genomic_DNA"/>
</dbReference>
<dbReference type="OrthoDB" id="2389275at2"/>
<evidence type="ECO:0000313" key="2">
    <source>
        <dbReference type="EMBL" id="KIH69901.1"/>
    </source>
</evidence>
<proteinExistence type="predicted"/>
<feature type="compositionally biased region" description="Basic and acidic residues" evidence="1">
    <location>
        <begin position="88"/>
        <end position="102"/>
    </location>
</feature>
<feature type="compositionally biased region" description="Basic and acidic residues" evidence="1">
    <location>
        <begin position="145"/>
        <end position="161"/>
    </location>
</feature>
<evidence type="ECO:0000313" key="5">
    <source>
        <dbReference type="Proteomes" id="UP000527860"/>
    </source>
</evidence>
<reference evidence="3" key="3">
    <citation type="submission" date="2020-04" db="EMBL/GenBank/DDBJ databases">
        <authorList>
            <person name="Tanveer F."/>
            <person name="Xie Y."/>
            <person name="Shinwari Z.K."/>
        </authorList>
    </citation>
    <scope>NUCLEOTIDE SEQUENCE</scope>
    <source>
        <strain evidence="3">MOSEL-ME25</strain>
    </source>
</reference>
<evidence type="ECO:0000256" key="1">
    <source>
        <dbReference type="SAM" id="MobiDB-lite"/>
    </source>
</evidence>
<reference evidence="5" key="2">
    <citation type="submission" date="2020-04" db="EMBL/GenBank/DDBJ databases">
        <title>Genome analysis and biological profiling of marine Cellulosimicrobium funkei MOSEL-ME6.</title>
        <authorList>
            <person name="Tanveer F."/>
            <person name="Xie Y."/>
            <person name="Shinwari Z.K."/>
        </authorList>
    </citation>
    <scope>NUCLEOTIDE SEQUENCE [LARGE SCALE GENOMIC DNA]</scope>
    <source>
        <strain evidence="5">MOSEL-ME25</strain>
    </source>
</reference>
<feature type="region of interest" description="Disordered" evidence="1">
    <location>
        <begin position="88"/>
        <end position="115"/>
    </location>
</feature>
<comment type="caution">
    <text evidence="2">The sequence shown here is derived from an EMBL/GenBank/DDBJ whole genome shotgun (WGS) entry which is preliminary data.</text>
</comment>
<dbReference type="EMBL" id="JABEVU030000001">
    <property type="protein sequence ID" value="MDB0581188.1"/>
    <property type="molecule type" value="Genomic_DNA"/>
</dbReference>
<organism evidence="2 4">
    <name type="scientific">Salinicoccus roseus</name>
    <dbReference type="NCBI Taxonomy" id="45670"/>
    <lineage>
        <taxon>Bacteria</taxon>
        <taxon>Bacillati</taxon>
        <taxon>Bacillota</taxon>
        <taxon>Bacilli</taxon>
        <taxon>Bacillales</taxon>
        <taxon>Staphylococcaceae</taxon>
        <taxon>Salinicoccus</taxon>
    </lineage>
</organism>
<sequence>MYKNQYKPFKTERDAEIYLDNYIDLKNYVVISKQDLSGLKSKFEDLKIIDGSVDHPDRDIDKLDFDEGSKKDLMNHYENDEVIIFEGLHQEDTDSPNKDTASEKGTNVVPRDEYDTEVVDVNTGVRTMFEVENNNPDMVTEDEQEYFKKHDDEEEQFLDRH</sequence>
<reference evidence="3 5" key="4">
    <citation type="submission" date="2022-12" db="EMBL/GenBank/DDBJ databases">
        <title>Genome analysis and biological profiling of marine Salinicoccus roseus MOSEL-ME25.</title>
        <authorList>
            <person name="Mirza F.T."/>
            <person name="Xie Y."/>
            <person name="Shinwari Z.K."/>
        </authorList>
    </citation>
    <scope>NUCLEOTIDE SEQUENCE [LARGE SCALE GENOMIC DNA]</scope>
    <source>
        <strain evidence="3 5">MOSEL-ME25</strain>
    </source>
</reference>
<evidence type="ECO:0000313" key="3">
    <source>
        <dbReference type="EMBL" id="MDB0581188.1"/>
    </source>
</evidence>
<name>A0A0C2HK08_9STAP</name>
<dbReference type="Proteomes" id="UP000527860">
    <property type="component" value="Unassembled WGS sequence"/>
</dbReference>
<protein>
    <submittedName>
        <fullName evidence="2">Uncharacterized protein</fullName>
    </submittedName>
</protein>
<accession>A0A0C2HK08</accession>
<dbReference type="Proteomes" id="UP000031546">
    <property type="component" value="Unassembled WGS sequence"/>
</dbReference>
<keyword evidence="5" id="KW-1185">Reference proteome</keyword>